<reference evidence="1 2" key="1">
    <citation type="submission" date="2022-11" db="EMBL/GenBank/DDBJ databases">
        <title>Spartinivicinus poritis sp. nov., isolated from scleractinian coral Porites lutea.</title>
        <authorList>
            <person name="Zhang G."/>
            <person name="Cai L."/>
            <person name="Wei Q."/>
        </authorList>
    </citation>
    <scope>NUCLEOTIDE SEQUENCE [LARGE SCALE GENOMIC DNA]</scope>
    <source>
        <strain evidence="1 2">A2-2</strain>
    </source>
</reference>
<dbReference type="Proteomes" id="UP001528823">
    <property type="component" value="Unassembled WGS sequence"/>
</dbReference>
<organism evidence="1 2">
    <name type="scientific">Spartinivicinus poritis</name>
    <dbReference type="NCBI Taxonomy" id="2994640"/>
    <lineage>
        <taxon>Bacteria</taxon>
        <taxon>Pseudomonadati</taxon>
        <taxon>Pseudomonadota</taxon>
        <taxon>Gammaproteobacteria</taxon>
        <taxon>Oceanospirillales</taxon>
        <taxon>Zooshikellaceae</taxon>
        <taxon>Spartinivicinus</taxon>
    </lineage>
</organism>
<proteinExistence type="predicted"/>
<sequence length="196" mass="21724">MKKLIVSVVLLVIIVGGGGGAYWYFFASTDAKLKQHYQSIQNKWLTDKALIDAIIDSNSKAADWDEAKIKALDDKWRLEKISGKYDLINEVVNSRASGVVREVQENSNGLYKEVIVMNNKGTNVGVSDITSDYWQGDEAKWQETYLKGSGAIHIAETEFDKSTLTYTTQLSFTITNPADQKPIGAITLGVALDKLK</sequence>
<protein>
    <submittedName>
        <fullName evidence="1">Uncharacterized protein</fullName>
    </submittedName>
</protein>
<evidence type="ECO:0000313" key="1">
    <source>
        <dbReference type="EMBL" id="MDE1462212.1"/>
    </source>
</evidence>
<evidence type="ECO:0000313" key="2">
    <source>
        <dbReference type="Proteomes" id="UP001528823"/>
    </source>
</evidence>
<dbReference type="EMBL" id="JAPMOU010000009">
    <property type="protein sequence ID" value="MDE1462212.1"/>
    <property type="molecule type" value="Genomic_DNA"/>
</dbReference>
<accession>A0ABT5U7B6</accession>
<keyword evidence="2" id="KW-1185">Reference proteome</keyword>
<dbReference type="RefSeq" id="WP_274688569.1">
    <property type="nucleotide sequence ID" value="NZ_JAPMOU010000009.1"/>
</dbReference>
<comment type="caution">
    <text evidence="1">The sequence shown here is derived from an EMBL/GenBank/DDBJ whole genome shotgun (WGS) entry which is preliminary data.</text>
</comment>
<gene>
    <name evidence="1" type="ORF">ORQ98_09525</name>
</gene>
<name>A0ABT5U7B6_9GAMM</name>